<dbReference type="PROSITE" id="PS51746">
    <property type="entry name" value="PPM_2"/>
    <property type="match status" value="1"/>
</dbReference>
<keyword evidence="1" id="KW-0378">Hydrolase</keyword>
<dbReference type="STRING" id="1891671.SAMN06295885_1218"/>
<dbReference type="InterPro" id="IPR052016">
    <property type="entry name" value="Bact_Sigma-Reg"/>
</dbReference>
<accession>A0A1X7NEP2</accession>
<dbReference type="PANTHER" id="PTHR43156">
    <property type="entry name" value="STAGE II SPORULATION PROTEIN E-RELATED"/>
    <property type="match status" value="1"/>
</dbReference>
<dbReference type="InterPro" id="IPR036457">
    <property type="entry name" value="PPM-type-like_dom_sf"/>
</dbReference>
<dbReference type="SUPFAM" id="SSF55781">
    <property type="entry name" value="GAF domain-like"/>
    <property type="match status" value="1"/>
</dbReference>
<dbReference type="Gene3D" id="3.30.450.40">
    <property type="match status" value="1"/>
</dbReference>
<evidence type="ECO:0000313" key="3">
    <source>
        <dbReference type="EMBL" id="SMH36170.1"/>
    </source>
</evidence>
<dbReference type="Gene3D" id="3.60.40.10">
    <property type="entry name" value="PPM-type phosphatase domain"/>
    <property type="match status" value="1"/>
</dbReference>
<sequence>MTDERERVRLAAVASLDFSGSGPQERFDRITRVARQLLRVPSAEINIIEESTQYTKSPQRPPLTSRIPRADSICDVTVQQPDLLVIEDASADARFADRGSVTGDPHLRFYAGRPLTVGDGVRVGTICVYDQVPRDFTEEEGRVLEELGRWAERELREIASSSRAAELQRRLKPAALVLDDWSVAGSTLPAQDVAGDYASWRFSGDRLALEVVDVMGKGTGAAIIASAIRSAFQARPDAAPAEAVSAVNRQLLQDLTATATFATAFIAGLDTVDGRLSFVDAGHGLTMLLRADGSVERLTTAGLPIGIADDVQWEEHSRILQRGDTLFSCSDGVLDLYDGTLAALDRLAELVRHLDDEALFEHLAALALSAGAQDDVTALVLRRR</sequence>
<dbReference type="SMART" id="SM00331">
    <property type="entry name" value="PP2C_SIG"/>
    <property type="match status" value="1"/>
</dbReference>
<evidence type="ECO:0000256" key="1">
    <source>
        <dbReference type="ARBA" id="ARBA00022801"/>
    </source>
</evidence>
<dbReference type="SMART" id="SM00065">
    <property type="entry name" value="GAF"/>
    <property type="match status" value="1"/>
</dbReference>
<evidence type="ECO:0000259" key="2">
    <source>
        <dbReference type="PROSITE" id="PS51746"/>
    </source>
</evidence>
<dbReference type="Pfam" id="PF01590">
    <property type="entry name" value="GAF"/>
    <property type="match status" value="1"/>
</dbReference>
<dbReference type="Pfam" id="PF07228">
    <property type="entry name" value="SpoIIE"/>
    <property type="match status" value="1"/>
</dbReference>
<proteinExistence type="predicted"/>
<feature type="domain" description="PPM-type phosphatase" evidence="2">
    <location>
        <begin position="196"/>
        <end position="383"/>
    </location>
</feature>
<evidence type="ECO:0000313" key="4">
    <source>
        <dbReference type="Proteomes" id="UP000193711"/>
    </source>
</evidence>
<dbReference type="EMBL" id="FXBM01000001">
    <property type="protein sequence ID" value="SMH36170.1"/>
    <property type="molecule type" value="Genomic_DNA"/>
</dbReference>
<reference evidence="4" key="1">
    <citation type="submission" date="2017-04" db="EMBL/GenBank/DDBJ databases">
        <authorList>
            <person name="Varghese N."/>
            <person name="Submissions S."/>
        </authorList>
    </citation>
    <scope>NUCLEOTIDE SEQUENCE [LARGE SCALE GENOMIC DNA]</scope>
    <source>
        <strain evidence="4">VKM Ac-2121</strain>
    </source>
</reference>
<dbReference type="InterPro" id="IPR003018">
    <property type="entry name" value="GAF"/>
</dbReference>
<dbReference type="RefSeq" id="WP_165759546.1">
    <property type="nucleotide sequence ID" value="NZ_FXBM01000001.1"/>
</dbReference>
<dbReference type="InterPro" id="IPR001932">
    <property type="entry name" value="PPM-type_phosphatase-like_dom"/>
</dbReference>
<dbReference type="AlphaFoldDB" id="A0A1X7NEP2"/>
<organism evidence="3 4">
    <name type="scientific">Rathayibacter oskolensis</name>
    <dbReference type="NCBI Taxonomy" id="1891671"/>
    <lineage>
        <taxon>Bacteria</taxon>
        <taxon>Bacillati</taxon>
        <taxon>Actinomycetota</taxon>
        <taxon>Actinomycetes</taxon>
        <taxon>Micrococcales</taxon>
        <taxon>Microbacteriaceae</taxon>
        <taxon>Rathayibacter</taxon>
    </lineage>
</organism>
<name>A0A1X7NEP2_9MICO</name>
<dbReference type="SUPFAM" id="SSF81606">
    <property type="entry name" value="PP2C-like"/>
    <property type="match status" value="1"/>
</dbReference>
<dbReference type="Proteomes" id="UP000193711">
    <property type="component" value="Unassembled WGS sequence"/>
</dbReference>
<gene>
    <name evidence="3" type="ORF">SAMN06295885_1218</name>
</gene>
<dbReference type="PANTHER" id="PTHR43156:SF2">
    <property type="entry name" value="STAGE II SPORULATION PROTEIN E"/>
    <property type="match status" value="1"/>
</dbReference>
<dbReference type="InterPro" id="IPR029016">
    <property type="entry name" value="GAF-like_dom_sf"/>
</dbReference>
<protein>
    <submittedName>
        <fullName evidence="3">Serine phosphatase RsbU, regulator of sigma subunit</fullName>
    </submittedName>
</protein>
<keyword evidence="4" id="KW-1185">Reference proteome</keyword>
<dbReference type="GO" id="GO:0016791">
    <property type="term" value="F:phosphatase activity"/>
    <property type="evidence" value="ECO:0007669"/>
    <property type="project" value="TreeGrafter"/>
</dbReference>